<evidence type="ECO:0000313" key="3">
    <source>
        <dbReference type="EMBL" id="MEE6260312.1"/>
    </source>
</evidence>
<feature type="domain" description="DUF397" evidence="2">
    <location>
        <begin position="18"/>
        <end position="71"/>
    </location>
</feature>
<protein>
    <submittedName>
        <fullName evidence="3">DUF397 domain-containing protein</fullName>
    </submittedName>
</protein>
<evidence type="ECO:0000256" key="1">
    <source>
        <dbReference type="SAM" id="MobiDB-lite"/>
    </source>
</evidence>
<proteinExistence type="predicted"/>
<dbReference type="Proteomes" id="UP001332243">
    <property type="component" value="Unassembled WGS sequence"/>
</dbReference>
<dbReference type="EMBL" id="JAZGQK010000013">
    <property type="protein sequence ID" value="MEE6260312.1"/>
    <property type="molecule type" value="Genomic_DNA"/>
</dbReference>
<dbReference type="RefSeq" id="WP_331215428.1">
    <property type="nucleotide sequence ID" value="NZ_JAZGQK010000013.1"/>
</dbReference>
<comment type="caution">
    <text evidence="3">The sequence shown here is derived from an EMBL/GenBank/DDBJ whole genome shotgun (WGS) entry which is preliminary data.</text>
</comment>
<feature type="region of interest" description="Disordered" evidence="1">
    <location>
        <begin position="1"/>
        <end position="29"/>
    </location>
</feature>
<dbReference type="InterPro" id="IPR007278">
    <property type="entry name" value="DUF397"/>
</dbReference>
<sequence length="73" mass="7911">MVDNGPSVPRRQLGRSGAVWRKSSRSSNQGACVEVATNLSGVVGVRDSKDRQGPVLAVELSSWTAFVEFVKRH</sequence>
<dbReference type="Pfam" id="PF04149">
    <property type="entry name" value="DUF397"/>
    <property type="match status" value="1"/>
</dbReference>
<evidence type="ECO:0000313" key="4">
    <source>
        <dbReference type="Proteomes" id="UP001332243"/>
    </source>
</evidence>
<evidence type="ECO:0000259" key="2">
    <source>
        <dbReference type="Pfam" id="PF04149"/>
    </source>
</evidence>
<name>A0ABU7RUZ6_9ACTN</name>
<accession>A0ABU7RUZ6</accession>
<reference evidence="3 4" key="1">
    <citation type="submission" date="2024-01" db="EMBL/GenBank/DDBJ databases">
        <title>Genome insights into Plantactinospora sonchi sp. nov.</title>
        <authorList>
            <person name="Wang L."/>
        </authorList>
    </citation>
    <scope>NUCLEOTIDE SEQUENCE [LARGE SCALE GENOMIC DNA]</scope>
    <source>
        <strain evidence="3 4">NEAU-QY2</strain>
    </source>
</reference>
<organism evidence="3 4">
    <name type="scientific">Plantactinospora sonchi</name>
    <dbReference type="NCBI Taxonomy" id="1544735"/>
    <lineage>
        <taxon>Bacteria</taxon>
        <taxon>Bacillati</taxon>
        <taxon>Actinomycetota</taxon>
        <taxon>Actinomycetes</taxon>
        <taxon>Micromonosporales</taxon>
        <taxon>Micromonosporaceae</taxon>
        <taxon>Plantactinospora</taxon>
    </lineage>
</organism>
<keyword evidence="4" id="KW-1185">Reference proteome</keyword>
<gene>
    <name evidence="3" type="ORF">V1633_17640</name>
</gene>